<dbReference type="InterPro" id="IPR006862">
    <property type="entry name" value="Thio_Ohase/aa_AcTrfase"/>
</dbReference>
<feature type="active site" description="Charge relay system" evidence="2">
    <location>
        <position position="350"/>
    </location>
</feature>
<reference evidence="5" key="2">
    <citation type="submission" date="2025-08" db="UniProtKB">
        <authorList>
            <consortium name="Ensembl"/>
        </authorList>
    </citation>
    <scope>IDENTIFICATION</scope>
</reference>
<dbReference type="GeneTree" id="ENSGT01010000222336"/>
<organism evidence="5 6">
    <name type="scientific">Myripristis murdjan</name>
    <name type="common">pinecone soldierfish</name>
    <dbReference type="NCBI Taxonomy" id="586833"/>
    <lineage>
        <taxon>Eukaryota</taxon>
        <taxon>Metazoa</taxon>
        <taxon>Chordata</taxon>
        <taxon>Craniata</taxon>
        <taxon>Vertebrata</taxon>
        <taxon>Euteleostomi</taxon>
        <taxon>Actinopterygii</taxon>
        <taxon>Neopterygii</taxon>
        <taxon>Teleostei</taxon>
        <taxon>Neoteleostei</taxon>
        <taxon>Acanthomorphata</taxon>
        <taxon>Holocentriformes</taxon>
        <taxon>Holocentridae</taxon>
        <taxon>Myripristis</taxon>
    </lineage>
</organism>
<dbReference type="Pfam" id="PF04775">
    <property type="entry name" value="Bile_Hydr_Trans"/>
    <property type="match status" value="1"/>
</dbReference>
<evidence type="ECO:0000259" key="3">
    <source>
        <dbReference type="Pfam" id="PF04775"/>
    </source>
</evidence>
<dbReference type="InterPro" id="IPR029058">
    <property type="entry name" value="AB_hydrolase_fold"/>
</dbReference>
<dbReference type="Ensembl" id="ENSMMDT00005026622.1">
    <property type="protein sequence ID" value="ENSMMDP00005026075.1"/>
    <property type="gene ID" value="ENSMMDG00005012464.1"/>
</dbReference>
<name>A0A667Y7P1_9TELE</name>
<evidence type="ECO:0000259" key="4">
    <source>
        <dbReference type="Pfam" id="PF08840"/>
    </source>
</evidence>
<dbReference type="FunFam" id="3.40.50.1820:FF:000024">
    <property type="entry name" value="acyl-coenzyme A thioesterase 4"/>
    <property type="match status" value="1"/>
</dbReference>
<dbReference type="FunFam" id="2.60.40.2240:FF:000002">
    <property type="entry name" value="Acyl-CoA thioesterase 18"/>
    <property type="match status" value="1"/>
</dbReference>
<gene>
    <name evidence="5" type="primary">LOC115361031</name>
</gene>
<keyword evidence="6" id="KW-1185">Reference proteome</keyword>
<dbReference type="SUPFAM" id="SSF53474">
    <property type="entry name" value="alpha/beta-Hydrolases"/>
    <property type="match status" value="1"/>
</dbReference>
<evidence type="ECO:0000256" key="2">
    <source>
        <dbReference type="PIRSR" id="PIRSR016521-1"/>
    </source>
</evidence>
<dbReference type="PANTHER" id="PTHR10824">
    <property type="entry name" value="ACYL-COENZYME A THIOESTERASE-RELATED"/>
    <property type="match status" value="1"/>
</dbReference>
<dbReference type="PANTHER" id="PTHR10824:SF36">
    <property type="entry name" value="ACYL-COA THIOESTERASE 17-RELATED"/>
    <property type="match status" value="1"/>
</dbReference>
<dbReference type="Gene3D" id="2.60.40.2240">
    <property type="entry name" value="Acyl-CoA thioester hydrolase/BAAT N-terminal domain"/>
    <property type="match status" value="1"/>
</dbReference>
<dbReference type="Proteomes" id="UP000472263">
    <property type="component" value="Chromosome 6"/>
</dbReference>
<dbReference type="GO" id="GO:0047617">
    <property type="term" value="F:fatty acyl-CoA hydrolase activity"/>
    <property type="evidence" value="ECO:0007669"/>
    <property type="project" value="TreeGrafter"/>
</dbReference>
<dbReference type="InterPro" id="IPR016662">
    <property type="entry name" value="Acyl-CoA_thioEstase_long-chain"/>
</dbReference>
<feature type="domain" description="Acyl-CoA thioester hydrolase/bile acid-CoA amino acid N-acetyltransferase" evidence="3">
    <location>
        <begin position="19"/>
        <end position="150"/>
    </location>
</feature>
<evidence type="ECO:0000256" key="1">
    <source>
        <dbReference type="ARBA" id="ARBA00006538"/>
    </source>
</evidence>
<evidence type="ECO:0000313" key="6">
    <source>
        <dbReference type="Proteomes" id="UP000472263"/>
    </source>
</evidence>
<dbReference type="AlphaFoldDB" id="A0A667Y7P1"/>
<reference evidence="5" key="3">
    <citation type="submission" date="2025-09" db="UniProtKB">
        <authorList>
            <consortium name="Ensembl"/>
        </authorList>
    </citation>
    <scope>IDENTIFICATION</scope>
</reference>
<dbReference type="GO" id="GO:0006637">
    <property type="term" value="P:acyl-CoA metabolic process"/>
    <property type="evidence" value="ECO:0007669"/>
    <property type="project" value="InterPro"/>
</dbReference>
<comment type="similarity">
    <text evidence="1">Belongs to the C/M/P thioester hydrolase family.</text>
</comment>
<accession>A0A667Y7P1</accession>
<dbReference type="InterPro" id="IPR014940">
    <property type="entry name" value="BAAT_C"/>
</dbReference>
<feature type="active site" description="Charge relay system" evidence="2">
    <location>
        <position position="234"/>
    </location>
</feature>
<proteinExistence type="inferred from homology"/>
<feature type="active site" description="Charge relay system" evidence="2">
    <location>
        <position position="315"/>
    </location>
</feature>
<dbReference type="InParanoid" id="A0A667Y7P1"/>
<protein>
    <submittedName>
        <fullName evidence="5">Acyl-coenzyme A thioesterase 2, mitochondrial-like</fullName>
    </submittedName>
</protein>
<reference evidence="5" key="1">
    <citation type="submission" date="2019-06" db="EMBL/GenBank/DDBJ databases">
        <authorList>
            <consortium name="Wellcome Sanger Institute Data Sharing"/>
        </authorList>
    </citation>
    <scope>NUCLEOTIDE SEQUENCE [LARGE SCALE GENOMIC DNA]</scope>
</reference>
<dbReference type="Gene3D" id="3.40.50.1820">
    <property type="entry name" value="alpha/beta hydrolase"/>
    <property type="match status" value="1"/>
</dbReference>
<evidence type="ECO:0000313" key="5">
    <source>
        <dbReference type="Ensembl" id="ENSMMDP00005026075.1"/>
    </source>
</evidence>
<dbReference type="InterPro" id="IPR042490">
    <property type="entry name" value="Thio_Ohase/BAAT_N"/>
</dbReference>
<dbReference type="Pfam" id="PF08840">
    <property type="entry name" value="BAAT_C"/>
    <property type="match status" value="1"/>
</dbReference>
<feature type="domain" description="BAAT/Acyl-CoA thioester hydrolase C-terminal" evidence="4">
    <location>
        <begin position="207"/>
        <end position="405"/>
    </location>
</feature>
<sequence>MRNLWRLLLSVQPSRGLVDEKFSVRVQNAPPAHPLTMHALLHSEDGDTWEAFGHYVTDAGGDVNVTKDPSLGGTYVGVEPMGLLWSQRLVPGSRPGLRFRKQDVQTPMQVRLSVYQGHQSEGFMDRAVLASVMMERWYMAPGVRRVNITEGGVTGTLFLPPGPGPFPGLLDLWGGVDSLVEYRSALLASHGFASLTLDYLKPAQVKNEYFEDAYRVLQQHPQVCRRRIGLVGLSFGSSMALRTIYSNVIQPRCLVCLSATHIQPVGGTILKKSHYNDENQLIWRNALLPMPTDTSKKVDVGRLQCPLLLVVGEDDQSWPVPESADDMRQMMERAGNSHLLTVLSYPRAGHLIELPYSPHCRASNHCVAAVLVSVMMLWGGEAAPHSHAQEDAWRKTLDFLRKNLYSMLVHKAKCSHFTKTALKL</sequence>
<dbReference type="GO" id="GO:0006631">
    <property type="term" value="P:fatty acid metabolic process"/>
    <property type="evidence" value="ECO:0007669"/>
    <property type="project" value="TreeGrafter"/>
</dbReference>
<dbReference type="PIRSF" id="PIRSF016521">
    <property type="entry name" value="Acyl-CoA_hydro"/>
    <property type="match status" value="1"/>
</dbReference>